<dbReference type="EMBL" id="BIFH01000013">
    <property type="protein sequence ID" value="GCD93097.1"/>
    <property type="molecule type" value="Genomic_DNA"/>
</dbReference>
<dbReference type="SMART" id="SM00895">
    <property type="entry name" value="FCD"/>
    <property type="match status" value="1"/>
</dbReference>
<dbReference type="PANTHER" id="PTHR43537">
    <property type="entry name" value="TRANSCRIPTIONAL REGULATOR, GNTR FAMILY"/>
    <property type="match status" value="1"/>
</dbReference>
<proteinExistence type="predicted"/>
<evidence type="ECO:0000259" key="4">
    <source>
        <dbReference type="PROSITE" id="PS50949"/>
    </source>
</evidence>
<evidence type="ECO:0000313" key="5">
    <source>
        <dbReference type="EMBL" id="GCD93097.1"/>
    </source>
</evidence>
<keyword evidence="2" id="KW-0238">DNA-binding</keyword>
<dbReference type="PROSITE" id="PS50949">
    <property type="entry name" value="HTH_GNTR"/>
    <property type="match status" value="1"/>
</dbReference>
<gene>
    <name evidence="5" type="ORF">EHYA_00740</name>
</gene>
<evidence type="ECO:0000313" key="6">
    <source>
        <dbReference type="Proteomes" id="UP000286931"/>
    </source>
</evidence>
<dbReference type="GO" id="GO:0003677">
    <property type="term" value="F:DNA binding"/>
    <property type="evidence" value="ECO:0007669"/>
    <property type="project" value="UniProtKB-KW"/>
</dbReference>
<dbReference type="AlphaFoldDB" id="A0A401YEV2"/>
<keyword evidence="1" id="KW-0805">Transcription regulation</keyword>
<dbReference type="InterPro" id="IPR036390">
    <property type="entry name" value="WH_DNA-bd_sf"/>
</dbReference>
<dbReference type="InterPro" id="IPR011711">
    <property type="entry name" value="GntR_C"/>
</dbReference>
<accession>A0A401YEV2</accession>
<keyword evidence="6" id="KW-1185">Reference proteome</keyword>
<dbReference type="Proteomes" id="UP000286931">
    <property type="component" value="Unassembled WGS sequence"/>
</dbReference>
<dbReference type="PANTHER" id="PTHR43537:SF24">
    <property type="entry name" value="GLUCONATE OPERON TRANSCRIPTIONAL REPRESSOR"/>
    <property type="match status" value="1"/>
</dbReference>
<dbReference type="SUPFAM" id="SSF48008">
    <property type="entry name" value="GntR ligand-binding domain-like"/>
    <property type="match status" value="1"/>
</dbReference>
<dbReference type="InterPro" id="IPR000524">
    <property type="entry name" value="Tscrpt_reg_HTH_GntR"/>
</dbReference>
<dbReference type="SUPFAM" id="SSF46785">
    <property type="entry name" value="Winged helix' DNA-binding domain"/>
    <property type="match status" value="1"/>
</dbReference>
<reference evidence="5 6" key="1">
    <citation type="submission" date="2018-12" db="EMBL/GenBank/DDBJ databases">
        <title>Draft genome sequence of Embleya hyalina NBRC 13850T.</title>
        <authorList>
            <person name="Komaki H."/>
            <person name="Hosoyama A."/>
            <person name="Kimura A."/>
            <person name="Ichikawa N."/>
            <person name="Tamura T."/>
        </authorList>
    </citation>
    <scope>NUCLEOTIDE SEQUENCE [LARGE SCALE GENOMIC DNA]</scope>
    <source>
        <strain evidence="5 6">NBRC 13850</strain>
    </source>
</reference>
<feature type="domain" description="HTH gntR-type" evidence="4">
    <location>
        <begin position="11"/>
        <end position="78"/>
    </location>
</feature>
<dbReference type="Pfam" id="PF07729">
    <property type="entry name" value="FCD"/>
    <property type="match status" value="1"/>
</dbReference>
<dbReference type="SMART" id="SM00345">
    <property type="entry name" value="HTH_GNTR"/>
    <property type="match status" value="1"/>
</dbReference>
<name>A0A401YEV2_9ACTN</name>
<dbReference type="OrthoDB" id="5182935at2"/>
<evidence type="ECO:0000256" key="2">
    <source>
        <dbReference type="ARBA" id="ARBA00023125"/>
    </source>
</evidence>
<organism evidence="5 6">
    <name type="scientific">Embleya hyalina</name>
    <dbReference type="NCBI Taxonomy" id="516124"/>
    <lineage>
        <taxon>Bacteria</taxon>
        <taxon>Bacillati</taxon>
        <taxon>Actinomycetota</taxon>
        <taxon>Actinomycetes</taxon>
        <taxon>Kitasatosporales</taxon>
        <taxon>Streptomycetaceae</taxon>
        <taxon>Embleya</taxon>
    </lineage>
</organism>
<dbReference type="InterPro" id="IPR036388">
    <property type="entry name" value="WH-like_DNA-bd_sf"/>
</dbReference>
<dbReference type="InterPro" id="IPR008920">
    <property type="entry name" value="TF_FadR/GntR_C"/>
</dbReference>
<dbReference type="GO" id="GO:0003700">
    <property type="term" value="F:DNA-binding transcription factor activity"/>
    <property type="evidence" value="ECO:0007669"/>
    <property type="project" value="InterPro"/>
</dbReference>
<protein>
    <submittedName>
        <fullName evidence="5">GntR family transcriptional regulator</fullName>
    </submittedName>
</protein>
<sequence>MGLTEMMDRPDRLTDAVHRTLKAAILEGDPAPGMQLSVPELARRLGVSRGSVREAVLQLVADGLAEERPRRGVVVVRLGPAEMRHIHQVREVLEGQAARLCAEAPGPGLVEALEDALDEQRLAIAADSESGYTGSDGRFHALLRDACGNPMLGALIERLHNQMRLALTRAAEAPEHRSCGHDELHQVLRAVRDRDPDAAETAMRRHIRRTRAALEAYEEEDTDSRGNRDE</sequence>
<evidence type="ECO:0000256" key="3">
    <source>
        <dbReference type="ARBA" id="ARBA00023163"/>
    </source>
</evidence>
<dbReference type="Gene3D" id="1.20.120.530">
    <property type="entry name" value="GntR ligand-binding domain-like"/>
    <property type="match status" value="1"/>
</dbReference>
<dbReference type="Gene3D" id="1.10.10.10">
    <property type="entry name" value="Winged helix-like DNA-binding domain superfamily/Winged helix DNA-binding domain"/>
    <property type="match status" value="1"/>
</dbReference>
<keyword evidence="3" id="KW-0804">Transcription</keyword>
<dbReference type="Pfam" id="PF00392">
    <property type="entry name" value="GntR"/>
    <property type="match status" value="1"/>
</dbReference>
<comment type="caution">
    <text evidence="5">The sequence shown here is derived from an EMBL/GenBank/DDBJ whole genome shotgun (WGS) entry which is preliminary data.</text>
</comment>
<dbReference type="RefSeq" id="WP_126635371.1">
    <property type="nucleotide sequence ID" value="NZ_BIFH01000013.1"/>
</dbReference>
<evidence type="ECO:0000256" key="1">
    <source>
        <dbReference type="ARBA" id="ARBA00023015"/>
    </source>
</evidence>